<dbReference type="AlphaFoldDB" id="A0AAV5WAX1"/>
<feature type="region of interest" description="Disordered" evidence="2">
    <location>
        <begin position="156"/>
        <end position="192"/>
    </location>
</feature>
<evidence type="ECO:0000313" key="4">
    <source>
        <dbReference type="EMBL" id="GMT28112.1"/>
    </source>
</evidence>
<keyword evidence="5" id="KW-1185">Reference proteome</keyword>
<organism evidence="4 5">
    <name type="scientific">Pristionchus fissidentatus</name>
    <dbReference type="NCBI Taxonomy" id="1538716"/>
    <lineage>
        <taxon>Eukaryota</taxon>
        <taxon>Metazoa</taxon>
        <taxon>Ecdysozoa</taxon>
        <taxon>Nematoda</taxon>
        <taxon>Chromadorea</taxon>
        <taxon>Rhabditida</taxon>
        <taxon>Rhabditina</taxon>
        <taxon>Diplogasteromorpha</taxon>
        <taxon>Diplogasteroidea</taxon>
        <taxon>Neodiplogasteridae</taxon>
        <taxon>Pristionchus</taxon>
    </lineage>
</organism>
<reference evidence="4" key="1">
    <citation type="submission" date="2023-10" db="EMBL/GenBank/DDBJ databases">
        <title>Genome assembly of Pristionchus species.</title>
        <authorList>
            <person name="Yoshida K."/>
            <person name="Sommer R.J."/>
        </authorList>
    </citation>
    <scope>NUCLEOTIDE SEQUENCE</scope>
    <source>
        <strain evidence="4">RS5133</strain>
    </source>
</reference>
<feature type="compositionally biased region" description="Basic and acidic residues" evidence="2">
    <location>
        <begin position="156"/>
        <end position="173"/>
    </location>
</feature>
<keyword evidence="1" id="KW-0175">Coiled coil</keyword>
<proteinExistence type="predicted"/>
<dbReference type="EMBL" id="BTSY01000005">
    <property type="protein sequence ID" value="GMT28112.1"/>
    <property type="molecule type" value="Genomic_DNA"/>
</dbReference>
<dbReference type="Proteomes" id="UP001432322">
    <property type="component" value="Unassembled WGS sequence"/>
</dbReference>
<name>A0AAV5WAX1_9BILA</name>
<comment type="caution">
    <text evidence="4">The sequence shown here is derived from an EMBL/GenBank/DDBJ whole genome shotgun (WGS) entry which is preliminary data.</text>
</comment>
<protein>
    <submittedName>
        <fullName evidence="4">Uncharacterized protein</fullName>
    </submittedName>
</protein>
<evidence type="ECO:0000313" key="5">
    <source>
        <dbReference type="Proteomes" id="UP001432322"/>
    </source>
</evidence>
<accession>A0AAV5WAX1</accession>
<keyword evidence="3" id="KW-0732">Signal</keyword>
<evidence type="ECO:0000256" key="1">
    <source>
        <dbReference type="ARBA" id="ARBA00023054"/>
    </source>
</evidence>
<dbReference type="Pfam" id="PF13300">
    <property type="entry name" value="DUF4078"/>
    <property type="match status" value="1"/>
</dbReference>
<dbReference type="GO" id="GO:0005634">
    <property type="term" value="C:nucleus"/>
    <property type="evidence" value="ECO:0007669"/>
    <property type="project" value="TreeGrafter"/>
</dbReference>
<dbReference type="PANTHER" id="PTHR15885:SF1">
    <property type="entry name" value="COILED-COIL DOMAIN-CONTAINING PROTEIN 174"/>
    <property type="match status" value="1"/>
</dbReference>
<evidence type="ECO:0000256" key="3">
    <source>
        <dbReference type="SAM" id="SignalP"/>
    </source>
</evidence>
<dbReference type="InterPro" id="IPR025066">
    <property type="entry name" value="CCDC174-like"/>
</dbReference>
<dbReference type="PANTHER" id="PTHR15885">
    <property type="entry name" value="COILED-COIL DOMAIN-CONTAINING PROTEIN 174"/>
    <property type="match status" value="1"/>
</dbReference>
<feature type="chain" id="PRO_5043360876" evidence="3">
    <location>
        <begin position="19"/>
        <end position="325"/>
    </location>
</feature>
<feature type="signal peptide" evidence="3">
    <location>
        <begin position="1"/>
        <end position="18"/>
    </location>
</feature>
<sequence length="325" mass="37341">LLILLNLIFVVIFRGCTMDSVHAGTSKDEEDDEIIDEPPKKVFKTVTGASALLDLKNELLKKKREISQAGSKAPTSNKGVLYVKKDEKARLKSEAEERRAKISAHEEALRSEAAEQIALVNRRLKEKAELYEKLQNSGVSHDDDIGEGLIDFNAKKRDNDREKEKERERRRLEEEEEEQQPNEALHHVANEEPRMYGASHVIFSKNEEKRQKEMSDLIKMTAQTEKNRAKTKTLAEKREEVRKAKEKALREKLGLPPLPEPEPEPEEVAVDPSISSIPLPDPPKEEKQRPPPKEREWDRGKGSVNNWVRSRREDRDAEFAPPSFY</sequence>
<evidence type="ECO:0000256" key="2">
    <source>
        <dbReference type="SAM" id="MobiDB-lite"/>
    </source>
</evidence>
<feature type="compositionally biased region" description="Basic and acidic residues" evidence="2">
    <location>
        <begin position="282"/>
        <end position="301"/>
    </location>
</feature>
<feature type="region of interest" description="Disordered" evidence="2">
    <location>
        <begin position="220"/>
        <end position="325"/>
    </location>
</feature>
<feature type="non-terminal residue" evidence="4">
    <location>
        <position position="1"/>
    </location>
</feature>
<feature type="compositionally biased region" description="Basic and acidic residues" evidence="2">
    <location>
        <begin position="225"/>
        <end position="253"/>
    </location>
</feature>
<gene>
    <name evidence="4" type="ORF">PFISCL1PPCAC_19409</name>
</gene>